<dbReference type="Proteomes" id="UP001217918">
    <property type="component" value="Unassembled WGS sequence"/>
</dbReference>
<keyword evidence="3" id="KW-1185">Reference proteome</keyword>
<sequence length="789" mass="86156">MGGRTSLRATPGCTPWEYGVHVYLKHLRDLDVNNTSSAETRPEGKSGLIDPQLGQVRMSHRHGSPSDAVMIRRLSNSPANLCPDELNAFLSPENSTDSQSHKRSVSAPDFTLSGSDHRQGDFTDDASTGNHGSGSVDAMPKMENLAVTNGGGTGVQYTSDTTWDDPEAFLKDTTIRCMYIDNCDTNSQPRKAISHIFGRNKLCTRSIPDNIWVHYCRKHYQRSRYRNAQEYAKTQCDLVLKQIQRVQLWSNRNQREGKSGVVQNWSLSVRKREQKRIDDKAGMKNTNNKRPFAPQESDENEDDEDVADRAVATGTAVPPWLLAKCGSGYTTEQMNEIVEQLRVQMDAGHLTQIPDIEILPNVITDGSSNEAEKKYTKRKNSAKTHERSKSFGVGLRPSVAGDPFASAFARPGTANPAAAYWAGEDPYAQAGGNMPYQKRARVGEPDYYGVNRGGFPTMPLRTMDRTVPNIRRMPTMTMPRRPSFPENRENAVDDRLYDERYSMPAGPQGPLPAPTAHRQGANLMAEQLESTQTTAQYPQDMRSRPTHQRSYSDVSIHGGAASMGTYRPSPVGYSLGGNGTAYGAPNGYTSPAGPATPAYHPAESNPYTDGYNAAATMRQDAWATPTSTDSSGPPGYYDELPQRSQAAGTGYGATGSPSMSGYYTAAPVPTGSNGPAKHVRHQSQPQLQNVPRMGAMMRTYANAAPGQNPYAFNTGYGAMGAGPMGTGYDPTTTQAFPAQSMRYNPDRARAAPLLDPVMADAVAPWASSSRARFESISARVQELDEKVFA</sequence>
<feature type="region of interest" description="Disordered" evidence="1">
    <location>
        <begin position="530"/>
        <end position="552"/>
    </location>
</feature>
<feature type="region of interest" description="Disordered" evidence="1">
    <location>
        <begin position="369"/>
        <end position="394"/>
    </location>
</feature>
<protein>
    <recommendedName>
        <fullName evidence="4">ORP1 like protein</fullName>
    </recommendedName>
</protein>
<gene>
    <name evidence="2" type="ORF">P8C59_004555</name>
</gene>
<feature type="region of interest" description="Disordered" evidence="1">
    <location>
        <begin position="621"/>
        <end position="653"/>
    </location>
</feature>
<evidence type="ECO:0008006" key="4">
    <source>
        <dbReference type="Google" id="ProtNLM"/>
    </source>
</evidence>
<organism evidence="2 3">
    <name type="scientific">Phyllachora maydis</name>
    <dbReference type="NCBI Taxonomy" id="1825666"/>
    <lineage>
        <taxon>Eukaryota</taxon>
        <taxon>Fungi</taxon>
        <taxon>Dikarya</taxon>
        <taxon>Ascomycota</taxon>
        <taxon>Pezizomycotina</taxon>
        <taxon>Sordariomycetes</taxon>
        <taxon>Sordariomycetidae</taxon>
        <taxon>Phyllachorales</taxon>
        <taxon>Phyllachoraceae</taxon>
        <taxon>Phyllachora</taxon>
    </lineage>
</organism>
<accession>A0AAD9MAI2</accession>
<evidence type="ECO:0000313" key="3">
    <source>
        <dbReference type="Proteomes" id="UP001217918"/>
    </source>
</evidence>
<proteinExistence type="predicted"/>
<dbReference type="AlphaFoldDB" id="A0AAD9MAI2"/>
<evidence type="ECO:0000256" key="1">
    <source>
        <dbReference type="SAM" id="MobiDB-lite"/>
    </source>
</evidence>
<reference evidence="2" key="1">
    <citation type="journal article" date="2023" name="Mol. Plant Microbe Interact.">
        <title>Elucidating the Obligate Nature and Biological Capacity of an Invasive Fungal Corn Pathogen.</title>
        <authorList>
            <person name="MacCready J.S."/>
            <person name="Roggenkamp E.M."/>
            <person name="Gdanetz K."/>
            <person name="Chilvers M.I."/>
        </authorList>
    </citation>
    <scope>NUCLEOTIDE SEQUENCE</scope>
    <source>
        <strain evidence="2">PM02</strain>
    </source>
</reference>
<name>A0AAD9MAI2_9PEZI</name>
<comment type="caution">
    <text evidence="2">The sequence shown here is derived from an EMBL/GenBank/DDBJ whole genome shotgun (WGS) entry which is preliminary data.</text>
</comment>
<evidence type="ECO:0000313" key="2">
    <source>
        <dbReference type="EMBL" id="KAK2070019.1"/>
    </source>
</evidence>
<feature type="region of interest" description="Disordered" evidence="1">
    <location>
        <begin position="85"/>
        <end position="138"/>
    </location>
</feature>
<feature type="compositionally biased region" description="Acidic residues" evidence="1">
    <location>
        <begin position="296"/>
        <end position="306"/>
    </location>
</feature>
<feature type="region of interest" description="Disordered" evidence="1">
    <location>
        <begin position="272"/>
        <end position="306"/>
    </location>
</feature>
<dbReference type="EMBL" id="JAQQPM010000003">
    <property type="protein sequence ID" value="KAK2070019.1"/>
    <property type="molecule type" value="Genomic_DNA"/>
</dbReference>